<evidence type="ECO:0000313" key="9">
    <source>
        <dbReference type="Proteomes" id="UP000634136"/>
    </source>
</evidence>
<gene>
    <name evidence="8" type="ORF">G2W53_030016</name>
</gene>
<dbReference type="FunFam" id="1.25.10.10:FF:000416">
    <property type="entry name" value="Armadillo repeat-containing protein 8"/>
    <property type="match status" value="1"/>
</dbReference>
<dbReference type="GO" id="GO:0005737">
    <property type="term" value="C:cytoplasm"/>
    <property type="evidence" value="ECO:0007669"/>
    <property type="project" value="UniProtKB-SubCell"/>
</dbReference>
<dbReference type="InterPro" id="IPR038739">
    <property type="entry name" value="ARMC8/Vid28"/>
</dbReference>
<dbReference type="Gene3D" id="1.25.10.10">
    <property type="entry name" value="Leucine-rich Repeat Variant"/>
    <property type="match status" value="2"/>
</dbReference>
<comment type="caution">
    <text evidence="8">The sequence shown here is derived from an EMBL/GenBank/DDBJ whole genome shotgun (WGS) entry which is preliminary data.</text>
</comment>
<dbReference type="Pfam" id="PF00514">
    <property type="entry name" value="Arm"/>
    <property type="match status" value="3"/>
</dbReference>
<evidence type="ECO:0000256" key="7">
    <source>
        <dbReference type="SAM" id="MobiDB-lite"/>
    </source>
</evidence>
<feature type="compositionally biased region" description="Low complexity" evidence="7">
    <location>
        <begin position="11"/>
        <end position="25"/>
    </location>
</feature>
<evidence type="ECO:0000256" key="5">
    <source>
        <dbReference type="ARBA" id="ARBA00023242"/>
    </source>
</evidence>
<dbReference type="GO" id="GO:0005634">
    <property type="term" value="C:nucleus"/>
    <property type="evidence" value="ECO:0007669"/>
    <property type="project" value="UniProtKB-SubCell"/>
</dbReference>
<comment type="subcellular location">
    <subcellularLocation>
        <location evidence="2">Cytoplasm</location>
    </subcellularLocation>
    <subcellularLocation>
        <location evidence="1">Nucleus</location>
    </subcellularLocation>
</comment>
<dbReference type="OrthoDB" id="5559898at2759"/>
<organism evidence="8 9">
    <name type="scientific">Senna tora</name>
    <dbReference type="NCBI Taxonomy" id="362788"/>
    <lineage>
        <taxon>Eukaryota</taxon>
        <taxon>Viridiplantae</taxon>
        <taxon>Streptophyta</taxon>
        <taxon>Embryophyta</taxon>
        <taxon>Tracheophyta</taxon>
        <taxon>Spermatophyta</taxon>
        <taxon>Magnoliopsida</taxon>
        <taxon>eudicotyledons</taxon>
        <taxon>Gunneridae</taxon>
        <taxon>Pentapetalae</taxon>
        <taxon>rosids</taxon>
        <taxon>fabids</taxon>
        <taxon>Fabales</taxon>
        <taxon>Fabaceae</taxon>
        <taxon>Caesalpinioideae</taxon>
        <taxon>Cassia clade</taxon>
        <taxon>Senna</taxon>
    </lineage>
</organism>
<dbReference type="GO" id="GO:0043161">
    <property type="term" value="P:proteasome-mediated ubiquitin-dependent protein catabolic process"/>
    <property type="evidence" value="ECO:0007669"/>
    <property type="project" value="TreeGrafter"/>
</dbReference>
<dbReference type="SMART" id="SM00185">
    <property type="entry name" value="ARM"/>
    <property type="match status" value="3"/>
</dbReference>
<dbReference type="InterPro" id="IPR011989">
    <property type="entry name" value="ARM-like"/>
</dbReference>
<feature type="repeat" description="ARM" evidence="6">
    <location>
        <begin position="468"/>
        <end position="495"/>
    </location>
</feature>
<sequence length="731" mass="79744">MHELPPPPPATKTATKATMPTTSASSTFSFSSTASDLILDRLSSTDCEIKLKAIREVKNKIIGNRTKKLSYIKLGAVPAVAAVLAEADANSNSGANLIVQSAAVLGSFACGVEAGVRAVLDAGAFPHLIRLLSTADEKVVDATARSLRMIYQSKLAPKYDFFLEKNMDFLLSLLKSENENLTGLGASIVIHSCETVAEQNILCYAGALEKIISLLDGSLSQRDASLESLAAILKNNPEAVSKFMELHSGSALGSIIELTKDRYSRTRLLACLCLICIKNSSSCYLQDIGIKTKLVHILLELLDDPGQVGDEASFAFSSLIAEKEDLQKLAYEANAIDKFFNHLQKSSLNPKRLEGIFLALADLCSKLECCRSRFLELQACCFMVLNLVVDALAHDCANVRSAACICLRSNSRSIQNLSAGRFMNDSIVIPLVRLLSDLSPSVQIAALGAISNIVVGITPSNSAFIQCGGVKELVRLTKSMDPSLRLNAVWALRNMVFHADKVCKQEVFTELTASSIANLICDPEASVRGLALSLVCNFLDGNVDSIECALAEDGIILDAVGRQLRESSKTEIGIQGMYVLCNIASGYEFHKEAVMQQLFPQAENGSHSFFNQFLQSNYSCLRIAALWVIINLTNPTSPGACGRIVKLRNFGIVSQVKRMVNDSCMDVKLRARHALGQIITFGIQLLHQLLIWCHKLLYFVLFLVFQTSQSSVRAFQFYDENRFTGFSVVPY</sequence>
<dbReference type="SUPFAM" id="SSF48371">
    <property type="entry name" value="ARM repeat"/>
    <property type="match status" value="2"/>
</dbReference>
<dbReference type="InterPro" id="IPR016024">
    <property type="entry name" value="ARM-type_fold"/>
</dbReference>
<keyword evidence="5" id="KW-0539">Nucleus</keyword>
<reference evidence="8" key="1">
    <citation type="submission" date="2020-09" db="EMBL/GenBank/DDBJ databases">
        <title>Genome-Enabled Discovery of Anthraquinone Biosynthesis in Senna tora.</title>
        <authorList>
            <person name="Kang S.-H."/>
            <person name="Pandey R.P."/>
            <person name="Lee C.-M."/>
            <person name="Sim J.-S."/>
            <person name="Jeong J.-T."/>
            <person name="Choi B.-S."/>
            <person name="Jung M."/>
            <person name="Ginzburg D."/>
            <person name="Zhao K."/>
            <person name="Won S.Y."/>
            <person name="Oh T.-J."/>
            <person name="Yu Y."/>
            <person name="Kim N.-H."/>
            <person name="Lee O.R."/>
            <person name="Lee T.-H."/>
            <person name="Bashyal P."/>
            <person name="Kim T.-S."/>
            <person name="Lee W.-H."/>
            <person name="Kawkins C."/>
            <person name="Kim C.-K."/>
            <person name="Kim J.S."/>
            <person name="Ahn B.O."/>
            <person name="Rhee S.Y."/>
            <person name="Sohng J.K."/>
        </authorList>
    </citation>
    <scope>NUCLEOTIDE SEQUENCE</scope>
    <source>
        <tissue evidence="8">Leaf</tissue>
    </source>
</reference>
<dbReference type="AlphaFoldDB" id="A0A834T8J7"/>
<keyword evidence="4" id="KW-0677">Repeat</keyword>
<evidence type="ECO:0000313" key="8">
    <source>
        <dbReference type="EMBL" id="KAF7816047.1"/>
    </source>
</evidence>
<evidence type="ECO:0000256" key="6">
    <source>
        <dbReference type="PROSITE-ProRule" id="PRU00259"/>
    </source>
</evidence>
<name>A0A834T8J7_9FABA</name>
<keyword evidence="9" id="KW-1185">Reference proteome</keyword>
<protein>
    <submittedName>
        <fullName evidence="8">Armadillo repeat-containing protein 8-like</fullName>
    </submittedName>
</protein>
<dbReference type="PROSITE" id="PS50176">
    <property type="entry name" value="ARM_REPEAT"/>
    <property type="match status" value="1"/>
</dbReference>
<keyword evidence="3" id="KW-0963">Cytoplasm</keyword>
<accession>A0A834T8J7</accession>
<evidence type="ECO:0000256" key="3">
    <source>
        <dbReference type="ARBA" id="ARBA00022490"/>
    </source>
</evidence>
<dbReference type="EMBL" id="JAAIUW010000009">
    <property type="protein sequence ID" value="KAF7816047.1"/>
    <property type="molecule type" value="Genomic_DNA"/>
</dbReference>
<evidence type="ECO:0000256" key="2">
    <source>
        <dbReference type="ARBA" id="ARBA00004496"/>
    </source>
</evidence>
<evidence type="ECO:0000256" key="1">
    <source>
        <dbReference type="ARBA" id="ARBA00004123"/>
    </source>
</evidence>
<dbReference type="FunFam" id="1.25.10.10:FF:000440">
    <property type="entry name" value="Armadillo repeat-containing protein 8"/>
    <property type="match status" value="1"/>
</dbReference>
<dbReference type="GO" id="GO:0034657">
    <property type="term" value="C:GID complex"/>
    <property type="evidence" value="ECO:0007669"/>
    <property type="project" value="TreeGrafter"/>
</dbReference>
<dbReference type="PANTHER" id="PTHR15651:SF7">
    <property type="entry name" value="ARMADILLO REPEAT-CONTAINING PROTEIN 8"/>
    <property type="match status" value="1"/>
</dbReference>
<dbReference type="Proteomes" id="UP000634136">
    <property type="component" value="Unassembled WGS sequence"/>
</dbReference>
<dbReference type="InterPro" id="IPR000225">
    <property type="entry name" value="Armadillo"/>
</dbReference>
<proteinExistence type="predicted"/>
<feature type="compositionally biased region" description="Pro residues" evidence="7">
    <location>
        <begin position="1"/>
        <end position="10"/>
    </location>
</feature>
<evidence type="ECO:0000256" key="4">
    <source>
        <dbReference type="ARBA" id="ARBA00022737"/>
    </source>
</evidence>
<feature type="region of interest" description="Disordered" evidence="7">
    <location>
        <begin position="1"/>
        <end position="25"/>
    </location>
</feature>
<dbReference type="PANTHER" id="PTHR15651">
    <property type="entry name" value="ARMADILLO REPEAT-CONTAINING PROTEIN 8"/>
    <property type="match status" value="1"/>
</dbReference>